<gene>
    <name evidence="3" type="ORF">LR48_Vigan11g033500</name>
</gene>
<sequence>MIAHLTGVMKNEEKSGEDRISQLSDDVLCHILLFLITKEAIATSLLSTRWRFLWRMLPFLDIHCSKPIIKSHKSVNTFLAQRITQNITRFHLKCNSHSCCSHYVEQWVSAVIARNVEHVDISLCMCHRSVINFAPLFTCATLVTSKLEGLFNLSIPSGVHLPKLKSLHLHIHAFTSFSSIRNLISGSPALELFHLRQNWYLSHFNELKIVRNSRVIQLFQRKWFYNLVIQSDRYYDFVPDYLESGSRSNVVKAKVYMTVFGGIKDFYANQFVCETLKELCNVEFLSLGDFRLETYPFSLDLPLLKNLVELRLSLENRDSLYMELPGKCPKLEVLEVNIMDDRCGANQRCKYRIRGGVREHDLSIVPFSPETTLLES</sequence>
<dbReference type="InterPro" id="IPR053781">
    <property type="entry name" value="F-box_AtFBL13-like"/>
</dbReference>
<dbReference type="PANTHER" id="PTHR31900">
    <property type="entry name" value="F-BOX/RNI SUPERFAMILY PROTEIN-RELATED"/>
    <property type="match status" value="1"/>
</dbReference>
<dbReference type="InterPro" id="IPR001810">
    <property type="entry name" value="F-box_dom"/>
</dbReference>
<dbReference type="Proteomes" id="UP000053144">
    <property type="component" value="Chromosome 11"/>
</dbReference>
<dbReference type="Gramene" id="KOM57302">
    <property type="protein sequence ID" value="KOM57302"/>
    <property type="gene ID" value="LR48_Vigan11g033500"/>
</dbReference>
<dbReference type="Pfam" id="PF00646">
    <property type="entry name" value="F-box"/>
    <property type="match status" value="1"/>
</dbReference>
<dbReference type="AlphaFoldDB" id="A0A0L9VQZ3"/>
<dbReference type="InterPro" id="IPR055411">
    <property type="entry name" value="LRR_FXL15/At3g58940/PEG3-like"/>
</dbReference>
<dbReference type="STRING" id="3914.A0A0L9VQZ3"/>
<dbReference type="SUPFAM" id="SSF52047">
    <property type="entry name" value="RNI-like"/>
    <property type="match status" value="1"/>
</dbReference>
<dbReference type="PANTHER" id="PTHR31900:SF34">
    <property type="entry name" value="EMB|CAB62440.1-RELATED"/>
    <property type="match status" value="1"/>
</dbReference>
<dbReference type="SUPFAM" id="SSF81383">
    <property type="entry name" value="F-box domain"/>
    <property type="match status" value="1"/>
</dbReference>
<evidence type="ECO:0000313" key="3">
    <source>
        <dbReference type="EMBL" id="KOM57302.1"/>
    </source>
</evidence>
<protein>
    <submittedName>
        <fullName evidence="3">Uncharacterized protein</fullName>
    </submittedName>
</protein>
<evidence type="ECO:0000259" key="2">
    <source>
        <dbReference type="Pfam" id="PF24758"/>
    </source>
</evidence>
<dbReference type="Pfam" id="PF24758">
    <property type="entry name" value="LRR_At5g56370"/>
    <property type="match status" value="1"/>
</dbReference>
<dbReference type="InterPro" id="IPR036047">
    <property type="entry name" value="F-box-like_dom_sf"/>
</dbReference>
<feature type="domain" description="F-box/LRR-repeat protein 15/At3g58940/PEG3-like LRR" evidence="2">
    <location>
        <begin position="104"/>
        <end position="216"/>
    </location>
</feature>
<organism evidence="3 4">
    <name type="scientific">Phaseolus angularis</name>
    <name type="common">Azuki bean</name>
    <name type="synonym">Vigna angularis</name>
    <dbReference type="NCBI Taxonomy" id="3914"/>
    <lineage>
        <taxon>Eukaryota</taxon>
        <taxon>Viridiplantae</taxon>
        <taxon>Streptophyta</taxon>
        <taxon>Embryophyta</taxon>
        <taxon>Tracheophyta</taxon>
        <taxon>Spermatophyta</taxon>
        <taxon>Magnoliopsida</taxon>
        <taxon>eudicotyledons</taxon>
        <taxon>Gunneridae</taxon>
        <taxon>Pentapetalae</taxon>
        <taxon>rosids</taxon>
        <taxon>fabids</taxon>
        <taxon>Fabales</taxon>
        <taxon>Fabaceae</taxon>
        <taxon>Papilionoideae</taxon>
        <taxon>50 kb inversion clade</taxon>
        <taxon>NPAAA clade</taxon>
        <taxon>indigoferoid/millettioid clade</taxon>
        <taxon>Phaseoleae</taxon>
        <taxon>Vigna</taxon>
    </lineage>
</organism>
<evidence type="ECO:0000259" key="1">
    <source>
        <dbReference type="Pfam" id="PF00646"/>
    </source>
</evidence>
<dbReference type="KEGG" id="var:108347403"/>
<name>A0A0L9VQZ3_PHAAN</name>
<dbReference type="Gene3D" id="3.80.10.10">
    <property type="entry name" value="Ribonuclease Inhibitor"/>
    <property type="match status" value="1"/>
</dbReference>
<feature type="domain" description="F-box" evidence="1">
    <location>
        <begin position="20"/>
        <end position="60"/>
    </location>
</feature>
<proteinExistence type="predicted"/>
<dbReference type="OMA" id="NIMDDRY"/>
<evidence type="ECO:0000313" key="4">
    <source>
        <dbReference type="Proteomes" id="UP000053144"/>
    </source>
</evidence>
<dbReference type="InterPro" id="IPR050232">
    <property type="entry name" value="FBL13/AtMIF1-like"/>
</dbReference>
<dbReference type="InterPro" id="IPR032675">
    <property type="entry name" value="LRR_dom_sf"/>
</dbReference>
<dbReference type="CDD" id="cd22160">
    <property type="entry name" value="F-box_AtFBL13-like"/>
    <property type="match status" value="1"/>
</dbReference>
<dbReference type="OrthoDB" id="1434696at2759"/>
<accession>A0A0L9VQZ3</accession>
<dbReference type="EMBL" id="CM003381">
    <property type="protein sequence ID" value="KOM57302.1"/>
    <property type="molecule type" value="Genomic_DNA"/>
</dbReference>
<reference evidence="4" key="1">
    <citation type="journal article" date="2015" name="Proc. Natl. Acad. Sci. U.S.A.">
        <title>Genome sequencing of adzuki bean (Vigna angularis) provides insight into high starch and low fat accumulation and domestication.</title>
        <authorList>
            <person name="Yang K."/>
            <person name="Tian Z."/>
            <person name="Chen C."/>
            <person name="Luo L."/>
            <person name="Zhao B."/>
            <person name="Wang Z."/>
            <person name="Yu L."/>
            <person name="Li Y."/>
            <person name="Sun Y."/>
            <person name="Li W."/>
            <person name="Chen Y."/>
            <person name="Li Y."/>
            <person name="Zhang Y."/>
            <person name="Ai D."/>
            <person name="Zhao J."/>
            <person name="Shang C."/>
            <person name="Ma Y."/>
            <person name="Wu B."/>
            <person name="Wang M."/>
            <person name="Gao L."/>
            <person name="Sun D."/>
            <person name="Zhang P."/>
            <person name="Guo F."/>
            <person name="Wang W."/>
            <person name="Li Y."/>
            <person name="Wang J."/>
            <person name="Varshney R.K."/>
            <person name="Wang J."/>
            <person name="Ling H.Q."/>
            <person name="Wan P."/>
        </authorList>
    </citation>
    <scope>NUCLEOTIDE SEQUENCE</scope>
    <source>
        <strain evidence="4">cv. Jingnong 6</strain>
    </source>
</reference>